<feature type="transmembrane region" description="Helical" evidence="7">
    <location>
        <begin position="181"/>
        <end position="203"/>
    </location>
</feature>
<comment type="subcellular location">
    <subcellularLocation>
        <location evidence="1">Membrane</location>
        <topology evidence="1">Multi-pass membrane protein</topology>
    </subcellularLocation>
</comment>
<dbReference type="Pfam" id="PF00854">
    <property type="entry name" value="PTR2"/>
    <property type="match status" value="1"/>
</dbReference>
<feature type="transmembrane region" description="Helical" evidence="7">
    <location>
        <begin position="209"/>
        <end position="229"/>
    </location>
</feature>
<feature type="transmembrane region" description="Helical" evidence="7">
    <location>
        <begin position="450"/>
        <end position="473"/>
    </location>
</feature>
<protein>
    <submittedName>
        <fullName evidence="8">Peptide transporter PTR2-A</fullName>
    </submittedName>
</protein>
<gene>
    <name evidence="8" type="ORF">BDW02DRAFT_609464</name>
</gene>
<dbReference type="GO" id="GO:0022857">
    <property type="term" value="F:transmembrane transporter activity"/>
    <property type="evidence" value="ECO:0007669"/>
    <property type="project" value="InterPro"/>
</dbReference>
<feature type="transmembrane region" description="Helical" evidence="7">
    <location>
        <begin position="367"/>
        <end position="388"/>
    </location>
</feature>
<evidence type="ECO:0000256" key="2">
    <source>
        <dbReference type="ARBA" id="ARBA00005982"/>
    </source>
</evidence>
<proteinExistence type="inferred from homology"/>
<feature type="region of interest" description="Disordered" evidence="6">
    <location>
        <begin position="509"/>
        <end position="557"/>
    </location>
</feature>
<name>A0A6A5JYL2_9PLEO</name>
<reference evidence="8" key="1">
    <citation type="submission" date="2020-01" db="EMBL/GenBank/DDBJ databases">
        <authorList>
            <consortium name="DOE Joint Genome Institute"/>
            <person name="Haridas S."/>
            <person name="Albert R."/>
            <person name="Binder M."/>
            <person name="Bloem J."/>
            <person name="Labutti K."/>
            <person name="Salamov A."/>
            <person name="Andreopoulos B."/>
            <person name="Baker S.E."/>
            <person name="Barry K."/>
            <person name="Bills G."/>
            <person name="Bluhm B.H."/>
            <person name="Cannon C."/>
            <person name="Castanera R."/>
            <person name="Culley D.E."/>
            <person name="Daum C."/>
            <person name="Ezra D."/>
            <person name="Gonzalez J.B."/>
            <person name="Henrissat B."/>
            <person name="Kuo A."/>
            <person name="Liang C."/>
            <person name="Lipzen A."/>
            <person name="Lutzoni F."/>
            <person name="Magnuson J."/>
            <person name="Mondo S."/>
            <person name="Nolan M."/>
            <person name="Ohm R."/>
            <person name="Pangilinan J."/>
            <person name="Park H.-J."/>
            <person name="Ramirez L."/>
            <person name="Alfaro M."/>
            <person name="Sun H."/>
            <person name="Tritt A."/>
            <person name="Yoshinaga Y."/>
            <person name="Zwiers L.-H."/>
            <person name="Turgeon B.G."/>
            <person name="Goodwin S.B."/>
            <person name="Spatafora J.W."/>
            <person name="Crous P.W."/>
            <person name="Grigoriev I.V."/>
        </authorList>
    </citation>
    <scope>NUCLEOTIDE SEQUENCE</scope>
    <source>
        <strain evidence="8">P77</strain>
    </source>
</reference>
<dbReference type="GO" id="GO:0016020">
    <property type="term" value="C:membrane"/>
    <property type="evidence" value="ECO:0007669"/>
    <property type="project" value="UniProtKB-SubCell"/>
</dbReference>
<evidence type="ECO:0000313" key="8">
    <source>
        <dbReference type="EMBL" id="KAF1830145.1"/>
    </source>
</evidence>
<dbReference type="InterPro" id="IPR000109">
    <property type="entry name" value="POT_fam"/>
</dbReference>
<accession>A0A6A5JYL2</accession>
<dbReference type="SUPFAM" id="SSF103473">
    <property type="entry name" value="MFS general substrate transporter"/>
    <property type="match status" value="1"/>
</dbReference>
<keyword evidence="4 7" id="KW-1133">Transmembrane helix</keyword>
<evidence type="ECO:0000313" key="9">
    <source>
        <dbReference type="Proteomes" id="UP000800040"/>
    </source>
</evidence>
<evidence type="ECO:0000256" key="4">
    <source>
        <dbReference type="ARBA" id="ARBA00022989"/>
    </source>
</evidence>
<feature type="transmembrane region" description="Helical" evidence="7">
    <location>
        <begin position="16"/>
        <end position="35"/>
    </location>
</feature>
<keyword evidence="5 7" id="KW-0472">Membrane</keyword>
<dbReference type="PANTHER" id="PTHR11654">
    <property type="entry name" value="OLIGOPEPTIDE TRANSPORTER-RELATED"/>
    <property type="match status" value="1"/>
</dbReference>
<dbReference type="OrthoDB" id="8904098at2759"/>
<feature type="transmembrane region" description="Helical" evidence="7">
    <location>
        <begin position="64"/>
        <end position="84"/>
    </location>
</feature>
<dbReference type="Gene3D" id="1.20.1250.20">
    <property type="entry name" value="MFS general substrate transporter like domains"/>
    <property type="match status" value="1"/>
</dbReference>
<dbReference type="AlphaFoldDB" id="A0A6A5JYL2"/>
<feature type="transmembrane region" description="Helical" evidence="7">
    <location>
        <begin position="96"/>
        <end position="118"/>
    </location>
</feature>
<evidence type="ECO:0000256" key="3">
    <source>
        <dbReference type="ARBA" id="ARBA00022692"/>
    </source>
</evidence>
<feature type="transmembrane region" description="Helical" evidence="7">
    <location>
        <begin position="420"/>
        <end position="438"/>
    </location>
</feature>
<evidence type="ECO:0000256" key="5">
    <source>
        <dbReference type="ARBA" id="ARBA00023136"/>
    </source>
</evidence>
<dbReference type="EMBL" id="ML975408">
    <property type="protein sequence ID" value="KAF1830145.1"/>
    <property type="molecule type" value="Genomic_DNA"/>
</dbReference>
<feature type="transmembrane region" description="Helical" evidence="7">
    <location>
        <begin position="124"/>
        <end position="141"/>
    </location>
</feature>
<evidence type="ECO:0000256" key="1">
    <source>
        <dbReference type="ARBA" id="ARBA00004141"/>
    </source>
</evidence>
<sequence>MRDDRGLRRVKDRLPWQLWVVAIIGFWERATFWGLTAPWQNYMEHPRHFDMEHTPGALGLGQTMATRIYCGFFILYFTIPLFIAPLADSLLGQYKTLVLSLLVYCLGCISLTVSSLPINLDRGWGLPGLILSLVLIGLGGGGSQATMRSFIANQYTDRKAKVIRLKSGEQVMTDAELTVKYIYNVYFWMGNVGALLAFPTVYIERHYGFAPAYGLGLGCLVISIAMLVVGKSHYVKKPHTDDVMIPAAKIVTCAARNGFKMERADPEYQLAHHGKIVSWSGELVKGITRGLGACRVLLAFIMFYICFDQMQNNLVSQASDMNTGSTPNDVLPGMNQVACILISPLVSYVLDPFLAKRRIYLKPITRITIGFVFITLTMLYATVVQHAIYSSPPCYDHPTKCGDRQADAQQRPNVWIQAPLYFLMAAGEVFAMTTAMEYAETHAPKEMEVLVQAIGMLITGMGSAIALVIAEAARDPYLTWFYTSLTCGMAFTAVAFWCIFRKYDQNPTDSPTLTDPEKATGDVPATPFVATDDTAKHPEPTVAQAQATSDEDTPAVS</sequence>
<keyword evidence="9" id="KW-1185">Reference proteome</keyword>
<comment type="similarity">
    <text evidence="2">Belongs to the major facilitator superfamily. Proton-dependent oligopeptide transporter (POT/PTR) (TC 2.A.17) family.</text>
</comment>
<keyword evidence="3 7" id="KW-0812">Transmembrane</keyword>
<organism evidence="8 9">
    <name type="scientific">Decorospora gaudefroyi</name>
    <dbReference type="NCBI Taxonomy" id="184978"/>
    <lineage>
        <taxon>Eukaryota</taxon>
        <taxon>Fungi</taxon>
        <taxon>Dikarya</taxon>
        <taxon>Ascomycota</taxon>
        <taxon>Pezizomycotina</taxon>
        <taxon>Dothideomycetes</taxon>
        <taxon>Pleosporomycetidae</taxon>
        <taxon>Pleosporales</taxon>
        <taxon>Pleosporineae</taxon>
        <taxon>Pleosporaceae</taxon>
        <taxon>Decorospora</taxon>
    </lineage>
</organism>
<dbReference type="Proteomes" id="UP000800040">
    <property type="component" value="Unassembled WGS sequence"/>
</dbReference>
<feature type="transmembrane region" description="Helical" evidence="7">
    <location>
        <begin position="479"/>
        <end position="500"/>
    </location>
</feature>
<evidence type="ECO:0000256" key="7">
    <source>
        <dbReference type="SAM" id="Phobius"/>
    </source>
</evidence>
<dbReference type="InterPro" id="IPR036259">
    <property type="entry name" value="MFS_trans_sf"/>
</dbReference>
<evidence type="ECO:0000256" key="6">
    <source>
        <dbReference type="SAM" id="MobiDB-lite"/>
    </source>
</evidence>